<protein>
    <submittedName>
        <fullName evidence="3">Uncharacterized protein</fullName>
    </submittedName>
</protein>
<evidence type="ECO:0000256" key="1">
    <source>
        <dbReference type="SAM" id="Coils"/>
    </source>
</evidence>
<dbReference type="EMBL" id="JASNQZ010000014">
    <property type="protein sequence ID" value="KAL0948123.1"/>
    <property type="molecule type" value="Genomic_DNA"/>
</dbReference>
<evidence type="ECO:0000256" key="2">
    <source>
        <dbReference type="SAM" id="MobiDB-lite"/>
    </source>
</evidence>
<name>A0ABR3IXV7_9AGAR</name>
<gene>
    <name evidence="3" type="ORF">HGRIS_010740</name>
</gene>
<reference evidence="4" key="1">
    <citation type="submission" date="2024-06" db="EMBL/GenBank/DDBJ databases">
        <title>Multi-omics analyses provide insights into the biosynthesis of the anticancer antibiotic pleurotin in Hohenbuehelia grisea.</title>
        <authorList>
            <person name="Weaver J.A."/>
            <person name="Alberti F."/>
        </authorList>
    </citation>
    <scope>NUCLEOTIDE SEQUENCE [LARGE SCALE GENOMIC DNA]</scope>
    <source>
        <strain evidence="4">T-177</strain>
    </source>
</reference>
<feature type="region of interest" description="Disordered" evidence="2">
    <location>
        <begin position="1"/>
        <end position="45"/>
    </location>
</feature>
<keyword evidence="1" id="KW-0175">Coiled coil</keyword>
<sequence length="118" mass="12784">MDAVGGVRRPEGGNFTFDPPFGPLPTGPLGNAVSAGRGATPTPKQQSLEAVILTQNRFNRRVTALESENAGLKEEIDGLRGEMIRLHEQQEEAMAAWQNKIVADLRAMRLQRLDSGGC</sequence>
<accession>A0ABR3IXV7</accession>
<dbReference type="Proteomes" id="UP001556367">
    <property type="component" value="Unassembled WGS sequence"/>
</dbReference>
<keyword evidence="4" id="KW-1185">Reference proteome</keyword>
<proteinExistence type="predicted"/>
<organism evidence="3 4">
    <name type="scientific">Hohenbuehelia grisea</name>
    <dbReference type="NCBI Taxonomy" id="104357"/>
    <lineage>
        <taxon>Eukaryota</taxon>
        <taxon>Fungi</taxon>
        <taxon>Dikarya</taxon>
        <taxon>Basidiomycota</taxon>
        <taxon>Agaricomycotina</taxon>
        <taxon>Agaricomycetes</taxon>
        <taxon>Agaricomycetidae</taxon>
        <taxon>Agaricales</taxon>
        <taxon>Pleurotineae</taxon>
        <taxon>Pleurotaceae</taxon>
        <taxon>Hohenbuehelia</taxon>
    </lineage>
</organism>
<evidence type="ECO:0000313" key="4">
    <source>
        <dbReference type="Proteomes" id="UP001556367"/>
    </source>
</evidence>
<evidence type="ECO:0000313" key="3">
    <source>
        <dbReference type="EMBL" id="KAL0948123.1"/>
    </source>
</evidence>
<feature type="coiled-coil region" evidence="1">
    <location>
        <begin position="55"/>
        <end position="89"/>
    </location>
</feature>
<comment type="caution">
    <text evidence="3">The sequence shown here is derived from an EMBL/GenBank/DDBJ whole genome shotgun (WGS) entry which is preliminary data.</text>
</comment>